<dbReference type="GO" id="GO:1902201">
    <property type="term" value="P:negative regulation of bacterial-type flagellum-dependent cell motility"/>
    <property type="evidence" value="ECO:0007669"/>
    <property type="project" value="TreeGrafter"/>
</dbReference>
<dbReference type="SUPFAM" id="SSF55073">
    <property type="entry name" value="Nucleotide cyclase"/>
    <property type="match status" value="1"/>
</dbReference>
<comment type="catalytic activity">
    <reaction evidence="4">
        <text>2 GTP = 3',3'-c-di-GMP + 2 diphosphate</text>
        <dbReference type="Rhea" id="RHEA:24898"/>
        <dbReference type="ChEBI" id="CHEBI:33019"/>
        <dbReference type="ChEBI" id="CHEBI:37565"/>
        <dbReference type="ChEBI" id="CHEBI:58805"/>
        <dbReference type="EC" id="2.7.7.65"/>
    </reaction>
</comment>
<feature type="domain" description="GGDEF" evidence="6">
    <location>
        <begin position="205"/>
        <end position="343"/>
    </location>
</feature>
<dbReference type="Pfam" id="PF00990">
    <property type="entry name" value="GGDEF"/>
    <property type="match status" value="1"/>
</dbReference>
<dbReference type="PROSITE" id="PS50887">
    <property type="entry name" value="GGDEF"/>
    <property type="match status" value="1"/>
</dbReference>
<dbReference type="GO" id="GO:0052621">
    <property type="term" value="F:diguanylate cyclase activity"/>
    <property type="evidence" value="ECO:0007669"/>
    <property type="project" value="UniProtKB-EC"/>
</dbReference>
<keyword evidence="5" id="KW-1133">Transmembrane helix</keyword>
<dbReference type="FunFam" id="3.30.70.270:FF:000001">
    <property type="entry name" value="Diguanylate cyclase domain protein"/>
    <property type="match status" value="1"/>
</dbReference>
<dbReference type="PANTHER" id="PTHR45138">
    <property type="entry name" value="REGULATORY COMPONENTS OF SENSORY TRANSDUCTION SYSTEM"/>
    <property type="match status" value="1"/>
</dbReference>
<dbReference type="GO" id="GO:0005886">
    <property type="term" value="C:plasma membrane"/>
    <property type="evidence" value="ECO:0007669"/>
    <property type="project" value="UniProtKB-SubCell"/>
</dbReference>
<dbReference type="GO" id="GO:0043709">
    <property type="term" value="P:cell adhesion involved in single-species biofilm formation"/>
    <property type="evidence" value="ECO:0007669"/>
    <property type="project" value="TreeGrafter"/>
</dbReference>
<accession>A0A7V7GNC1</accession>
<dbReference type="InterPro" id="IPR048432">
    <property type="entry name" value="MASE7"/>
</dbReference>
<protein>
    <recommendedName>
        <fullName evidence="3">diguanylate cyclase</fullName>
        <ecNumber evidence="3">2.7.7.65</ecNumber>
    </recommendedName>
</protein>
<dbReference type="InterPro" id="IPR029787">
    <property type="entry name" value="Nucleotide_cyclase"/>
</dbReference>
<evidence type="ECO:0000256" key="3">
    <source>
        <dbReference type="ARBA" id="ARBA00012528"/>
    </source>
</evidence>
<keyword evidence="8" id="KW-1185">Reference proteome</keyword>
<evidence type="ECO:0000313" key="8">
    <source>
        <dbReference type="Proteomes" id="UP000463138"/>
    </source>
</evidence>
<dbReference type="EC" id="2.7.7.65" evidence="3"/>
<gene>
    <name evidence="7" type="ORF">DT594_17995</name>
</gene>
<dbReference type="Pfam" id="PF20967">
    <property type="entry name" value="MASE7"/>
    <property type="match status" value="1"/>
</dbReference>
<evidence type="ECO:0000256" key="1">
    <source>
        <dbReference type="ARBA" id="ARBA00001946"/>
    </source>
</evidence>
<comment type="cofactor">
    <cofactor evidence="1">
        <name>Mg(2+)</name>
        <dbReference type="ChEBI" id="CHEBI:18420"/>
    </cofactor>
</comment>
<proteinExistence type="predicted"/>
<evidence type="ECO:0000259" key="6">
    <source>
        <dbReference type="PROSITE" id="PS50887"/>
    </source>
</evidence>
<dbReference type="AlphaFoldDB" id="A0A7V7GNC1"/>
<reference evidence="7 8" key="1">
    <citation type="submission" date="2018-07" db="EMBL/GenBank/DDBJ databases">
        <title>Pseudomonas laoshanensis sp. nov., isolated from soil.</title>
        <authorList>
            <person name="Sun J."/>
            <person name="Yu L."/>
            <person name="Wang M."/>
            <person name="Zhang C."/>
        </authorList>
    </citation>
    <scope>NUCLEOTIDE SEQUENCE [LARGE SCALE GENOMIC DNA]</scope>
    <source>
        <strain evidence="7 8">Y22</strain>
    </source>
</reference>
<evidence type="ECO:0000313" key="7">
    <source>
        <dbReference type="EMBL" id="KAA0690482.1"/>
    </source>
</evidence>
<feature type="transmembrane region" description="Helical" evidence="5">
    <location>
        <begin position="76"/>
        <end position="92"/>
    </location>
</feature>
<dbReference type="InterPro" id="IPR000160">
    <property type="entry name" value="GGDEF_dom"/>
</dbReference>
<dbReference type="PANTHER" id="PTHR45138:SF9">
    <property type="entry name" value="DIGUANYLATE CYCLASE DGCM-RELATED"/>
    <property type="match status" value="1"/>
</dbReference>
<dbReference type="Proteomes" id="UP000463138">
    <property type="component" value="Unassembled WGS sequence"/>
</dbReference>
<comment type="caution">
    <text evidence="7">The sequence shown here is derived from an EMBL/GenBank/DDBJ whole genome shotgun (WGS) entry which is preliminary data.</text>
</comment>
<keyword evidence="5" id="KW-0812">Transmembrane</keyword>
<feature type="transmembrane region" description="Helical" evidence="5">
    <location>
        <begin position="99"/>
        <end position="117"/>
    </location>
</feature>
<dbReference type="InterPro" id="IPR050469">
    <property type="entry name" value="Diguanylate_Cyclase"/>
</dbReference>
<feature type="transmembrane region" description="Helical" evidence="5">
    <location>
        <begin position="20"/>
        <end position="42"/>
    </location>
</feature>
<sequence length="350" mass="38418">MLGAVATLPYQVFYLIYDIGFYWAVFSANLVFITAYLSVVICNAMGRHSLARDLALGVACTQVFVVTLLISSAAGVQLFYFSVGAFLALIYSNMNSRRFWLQSAGIGALFIISQFLFTPARALTPVPSPFVDIMFGGSVLGVLALSAVISYLYRREIEQAELELKLNNRKLTTLSVTDTLTGLANRRKLDETLLREWERTRRNGLPLSFIMCDVDHFKIYNDNLGHQAGDVCLQQVASALQEALVRPGDLVARYGGEEFAIVLPDTNALGAHQVAETLRQAVGAMRIPHVPEEGVAFLSISLGVTTVERPGPDELPEILLKKADEALYMAKANGRDQVVYLALTDHPLPA</sequence>
<dbReference type="SMART" id="SM00267">
    <property type="entry name" value="GGDEF"/>
    <property type="match status" value="1"/>
</dbReference>
<feature type="transmembrane region" description="Helical" evidence="5">
    <location>
        <begin position="54"/>
        <end position="70"/>
    </location>
</feature>
<dbReference type="CDD" id="cd01949">
    <property type="entry name" value="GGDEF"/>
    <property type="match status" value="1"/>
</dbReference>
<keyword evidence="5" id="KW-0472">Membrane</keyword>
<evidence type="ECO:0000256" key="2">
    <source>
        <dbReference type="ARBA" id="ARBA00004533"/>
    </source>
</evidence>
<organism evidence="7 8">
    <name type="scientific">Halopseudomonas laoshanensis</name>
    <dbReference type="NCBI Taxonomy" id="2268758"/>
    <lineage>
        <taxon>Bacteria</taxon>
        <taxon>Pseudomonadati</taxon>
        <taxon>Pseudomonadota</taxon>
        <taxon>Gammaproteobacteria</taxon>
        <taxon>Pseudomonadales</taxon>
        <taxon>Pseudomonadaceae</taxon>
        <taxon>Halopseudomonas</taxon>
    </lineage>
</organism>
<comment type="subcellular location">
    <subcellularLocation>
        <location evidence="2">Cell inner membrane</location>
    </subcellularLocation>
</comment>
<evidence type="ECO:0000256" key="4">
    <source>
        <dbReference type="ARBA" id="ARBA00034247"/>
    </source>
</evidence>
<dbReference type="EMBL" id="QOVF01000010">
    <property type="protein sequence ID" value="KAA0690482.1"/>
    <property type="molecule type" value="Genomic_DNA"/>
</dbReference>
<dbReference type="Gene3D" id="3.30.70.270">
    <property type="match status" value="1"/>
</dbReference>
<dbReference type="InterPro" id="IPR043128">
    <property type="entry name" value="Rev_trsase/Diguanyl_cyclase"/>
</dbReference>
<feature type="transmembrane region" description="Helical" evidence="5">
    <location>
        <begin position="129"/>
        <end position="153"/>
    </location>
</feature>
<name>A0A7V7GNC1_9GAMM</name>
<dbReference type="NCBIfam" id="TIGR00254">
    <property type="entry name" value="GGDEF"/>
    <property type="match status" value="1"/>
</dbReference>
<evidence type="ECO:0000256" key="5">
    <source>
        <dbReference type="SAM" id="Phobius"/>
    </source>
</evidence>